<dbReference type="EMBL" id="VIQT01000008">
    <property type="protein sequence ID" value="NDO38347.1"/>
    <property type="molecule type" value="Genomic_DNA"/>
</dbReference>
<evidence type="ECO:0000256" key="3">
    <source>
        <dbReference type="ARBA" id="ARBA00023002"/>
    </source>
</evidence>
<keyword evidence="4" id="KW-0566">Pantothenate biosynthesis</keyword>
<evidence type="ECO:0000313" key="8">
    <source>
        <dbReference type="Proteomes" id="UP000462501"/>
    </source>
</evidence>
<proteinExistence type="inferred from homology"/>
<dbReference type="Gene3D" id="3.40.50.720">
    <property type="entry name" value="NAD(P)-binding Rossmann-like Domain"/>
    <property type="match status" value="1"/>
</dbReference>
<dbReference type="UniPathway" id="UPA00028">
    <property type="reaction ID" value="UER00004"/>
</dbReference>
<evidence type="ECO:0000256" key="1">
    <source>
        <dbReference type="ARBA" id="ARBA00007870"/>
    </source>
</evidence>
<dbReference type="Gene3D" id="1.10.1040.10">
    <property type="entry name" value="N-(1-d-carboxylethyl)-l-norvaline Dehydrogenase, domain 2"/>
    <property type="match status" value="1"/>
</dbReference>
<dbReference type="SUPFAM" id="SSF48179">
    <property type="entry name" value="6-phosphogluconate dehydrogenase C-terminal domain-like"/>
    <property type="match status" value="1"/>
</dbReference>
<comment type="caution">
    <text evidence="7">The sequence shown here is derived from an EMBL/GenBank/DDBJ whole genome shotgun (WGS) entry which is preliminary data.</text>
</comment>
<dbReference type="Pfam" id="PF08546">
    <property type="entry name" value="ApbA_C"/>
    <property type="match status" value="1"/>
</dbReference>
<evidence type="ECO:0000313" key="7">
    <source>
        <dbReference type="EMBL" id="NDO38347.1"/>
    </source>
</evidence>
<dbReference type="GO" id="GO:0015940">
    <property type="term" value="P:pantothenate biosynthetic process"/>
    <property type="evidence" value="ECO:0007669"/>
    <property type="project" value="UniProtKB-UniPathway"/>
</dbReference>
<evidence type="ECO:0000256" key="2">
    <source>
        <dbReference type="ARBA" id="ARBA00022857"/>
    </source>
</evidence>
<keyword evidence="3 4" id="KW-0560">Oxidoreductase</keyword>
<accession>A0A845SWP0</accession>
<name>A0A845SWP0_9FIRM</name>
<dbReference type="EC" id="1.1.1.169" evidence="4"/>
<dbReference type="InterPro" id="IPR008927">
    <property type="entry name" value="6-PGluconate_DH-like_C_sf"/>
</dbReference>
<evidence type="ECO:0000256" key="4">
    <source>
        <dbReference type="RuleBase" id="RU362068"/>
    </source>
</evidence>
<dbReference type="RefSeq" id="WP_162220629.1">
    <property type="nucleotide sequence ID" value="NZ_CAMUSJ010000001.1"/>
</dbReference>
<dbReference type="GO" id="GO:0008677">
    <property type="term" value="F:2-dehydropantoate 2-reductase activity"/>
    <property type="evidence" value="ECO:0007669"/>
    <property type="project" value="UniProtKB-EC"/>
</dbReference>
<dbReference type="GO" id="GO:0005737">
    <property type="term" value="C:cytoplasm"/>
    <property type="evidence" value="ECO:0007669"/>
    <property type="project" value="TreeGrafter"/>
</dbReference>
<feature type="domain" description="Ketopantoate reductase C-terminal" evidence="6">
    <location>
        <begin position="180"/>
        <end position="298"/>
    </location>
</feature>
<dbReference type="InterPro" id="IPR013328">
    <property type="entry name" value="6PGD_dom2"/>
</dbReference>
<dbReference type="PANTHER" id="PTHR21708">
    <property type="entry name" value="PROBABLE 2-DEHYDROPANTOATE 2-REDUCTASE"/>
    <property type="match status" value="1"/>
</dbReference>
<organism evidence="7 8">
    <name type="scientific">Anaerotruncus colihominis</name>
    <dbReference type="NCBI Taxonomy" id="169435"/>
    <lineage>
        <taxon>Bacteria</taxon>
        <taxon>Bacillati</taxon>
        <taxon>Bacillota</taxon>
        <taxon>Clostridia</taxon>
        <taxon>Eubacteriales</taxon>
        <taxon>Oscillospiraceae</taxon>
        <taxon>Anaerotruncus</taxon>
    </lineage>
</organism>
<keyword evidence="2 4" id="KW-0521">NADP</keyword>
<dbReference type="Pfam" id="PF02558">
    <property type="entry name" value="ApbA"/>
    <property type="match status" value="1"/>
</dbReference>
<comment type="catalytic activity">
    <reaction evidence="4">
        <text>(R)-pantoate + NADP(+) = 2-dehydropantoate + NADPH + H(+)</text>
        <dbReference type="Rhea" id="RHEA:16233"/>
        <dbReference type="ChEBI" id="CHEBI:11561"/>
        <dbReference type="ChEBI" id="CHEBI:15378"/>
        <dbReference type="ChEBI" id="CHEBI:15980"/>
        <dbReference type="ChEBI" id="CHEBI:57783"/>
        <dbReference type="ChEBI" id="CHEBI:58349"/>
        <dbReference type="EC" id="1.1.1.169"/>
    </reaction>
</comment>
<gene>
    <name evidence="7" type="ORF">FMM72_03645</name>
</gene>
<dbReference type="InterPro" id="IPR036291">
    <property type="entry name" value="NAD(P)-bd_dom_sf"/>
</dbReference>
<dbReference type="InterPro" id="IPR051402">
    <property type="entry name" value="KPR-Related"/>
</dbReference>
<evidence type="ECO:0000259" key="5">
    <source>
        <dbReference type="Pfam" id="PF02558"/>
    </source>
</evidence>
<dbReference type="NCBIfam" id="TIGR00745">
    <property type="entry name" value="apbA_panE"/>
    <property type="match status" value="1"/>
</dbReference>
<dbReference type="Proteomes" id="UP000462501">
    <property type="component" value="Unassembled WGS sequence"/>
</dbReference>
<dbReference type="AlphaFoldDB" id="A0A845SWP0"/>
<feature type="domain" description="Ketopantoate reductase N-terminal" evidence="5">
    <location>
        <begin position="4"/>
        <end position="151"/>
    </location>
</feature>
<comment type="pathway">
    <text evidence="4">Cofactor biosynthesis; (R)-pantothenate biosynthesis; (R)-pantoate from 3-methyl-2-oxobutanoate: step 2/2.</text>
</comment>
<dbReference type="InterPro" id="IPR013332">
    <property type="entry name" value="KPR_N"/>
</dbReference>
<comment type="similarity">
    <text evidence="1 4">Belongs to the ketopantoate reductase family.</text>
</comment>
<dbReference type="InterPro" id="IPR003710">
    <property type="entry name" value="ApbA"/>
</dbReference>
<reference evidence="7 8" key="1">
    <citation type="submission" date="2019-06" db="EMBL/GenBank/DDBJ databases">
        <title>Draft genome sequences of 15 bacterial species constituting the stable defined intestinal microbiota of the GM15 gnotobiotic mouse model.</title>
        <authorList>
            <person name="Elie C."/>
            <person name="Mathieu A."/>
            <person name="Saliou A."/>
            <person name="Darnaud M."/>
            <person name="Leulier F."/>
            <person name="Tamellini A."/>
        </authorList>
    </citation>
    <scope>NUCLEOTIDE SEQUENCE [LARGE SCALE GENOMIC DNA]</scope>
    <source>
        <strain evidence="7 8">JM4-15</strain>
    </source>
</reference>
<comment type="function">
    <text evidence="4">Catalyzes the NADPH-dependent reduction of ketopantoate into pantoic acid.</text>
</comment>
<dbReference type="PANTHER" id="PTHR21708:SF26">
    <property type="entry name" value="2-DEHYDROPANTOATE 2-REDUCTASE"/>
    <property type="match status" value="1"/>
</dbReference>
<sequence length="303" mass="33050">MTYLVIGAGGVGGCIGGYLADAGFDVTLIARGKHLEEIRFRGLRLYKTRRGDELCVHPKACTADEFTGRADVVFVCVKGYSLEAVVPLINRVADEHSVVIPVLNIVGTGERLAPRLPGRLVLDGCIYIGAYISAPGQITQTGDLFRIIYGQRDTNEPDERLDKIADELRAASIDAVVSDDIRRDAFRKFMFVSPLAAAGAYYDMTAGQLAAPGKGRDLFVELVRELQAIADKRGYSFPDDMVENSLRRLDALSPDATASMQKDLKKGGDSEIDGLIFEPARIARDLGVPAPAYEQLSRFFEKS</sequence>
<evidence type="ECO:0000259" key="6">
    <source>
        <dbReference type="Pfam" id="PF08546"/>
    </source>
</evidence>
<protein>
    <recommendedName>
        <fullName evidence="4">2-dehydropantoate 2-reductase</fullName>
        <ecNumber evidence="4">1.1.1.169</ecNumber>
    </recommendedName>
    <alternativeName>
        <fullName evidence="4">Ketopantoate reductase</fullName>
    </alternativeName>
</protein>
<dbReference type="InterPro" id="IPR013752">
    <property type="entry name" value="KPA_reductase"/>
</dbReference>
<dbReference type="SUPFAM" id="SSF51735">
    <property type="entry name" value="NAD(P)-binding Rossmann-fold domains"/>
    <property type="match status" value="1"/>
</dbReference>